<dbReference type="GO" id="GO:0042128">
    <property type="term" value="P:nitrate assimilation"/>
    <property type="evidence" value="ECO:0007669"/>
    <property type="project" value="UniProtKB-KW"/>
</dbReference>
<evidence type="ECO:0000256" key="4">
    <source>
        <dbReference type="ARBA" id="ARBA00022989"/>
    </source>
</evidence>
<evidence type="ECO:0000256" key="2">
    <source>
        <dbReference type="ARBA" id="ARBA00008432"/>
    </source>
</evidence>
<dbReference type="FunFam" id="1.20.1250.20:FF:000053">
    <property type="entry name" value="Nitrate transporter 2.1"/>
    <property type="match status" value="1"/>
</dbReference>
<dbReference type="Gene3D" id="1.20.1250.20">
    <property type="entry name" value="MFS general substrate transporter like domains"/>
    <property type="match status" value="2"/>
</dbReference>
<dbReference type="GO" id="GO:0012505">
    <property type="term" value="C:endomembrane system"/>
    <property type="evidence" value="ECO:0007669"/>
    <property type="project" value="UniProtKB-SubCell"/>
</dbReference>
<keyword evidence="6" id="KW-0472">Membrane</keyword>
<dbReference type="Pfam" id="PF07690">
    <property type="entry name" value="MFS_1"/>
    <property type="match status" value="1"/>
</dbReference>
<comment type="subcellular location">
    <subcellularLocation>
        <location evidence="1">Endomembrane system</location>
        <topology evidence="1">Multi-pass membrane protein</topology>
    </subcellularLocation>
</comment>
<keyword evidence="4" id="KW-1133">Transmembrane helix</keyword>
<protein>
    <submittedName>
        <fullName evidence="8">Nitrate transporter</fullName>
    </submittedName>
</protein>
<keyword evidence="3" id="KW-0812">Transmembrane</keyword>
<proteinExistence type="inferred from homology"/>
<dbReference type="InterPro" id="IPR044772">
    <property type="entry name" value="NO3_transporter"/>
</dbReference>
<evidence type="ECO:0000256" key="6">
    <source>
        <dbReference type="ARBA" id="ARBA00023136"/>
    </source>
</evidence>
<organism evidence="8">
    <name type="scientific">Aegilops tauschii</name>
    <name type="common">Tausch's goatgrass</name>
    <name type="synonym">Aegilops squarrosa</name>
    <dbReference type="NCBI Taxonomy" id="37682"/>
    <lineage>
        <taxon>Eukaryota</taxon>
        <taxon>Viridiplantae</taxon>
        <taxon>Streptophyta</taxon>
        <taxon>Embryophyta</taxon>
        <taxon>Tracheophyta</taxon>
        <taxon>Spermatophyta</taxon>
        <taxon>Magnoliopsida</taxon>
        <taxon>Liliopsida</taxon>
        <taxon>Poales</taxon>
        <taxon>Poaceae</taxon>
        <taxon>BOP clade</taxon>
        <taxon>Pooideae</taxon>
        <taxon>Triticodae</taxon>
        <taxon>Triticeae</taxon>
        <taxon>Triticinae</taxon>
        <taxon>Aegilops</taxon>
    </lineage>
</organism>
<dbReference type="InterPro" id="IPR011701">
    <property type="entry name" value="MFS"/>
</dbReference>
<comment type="function">
    <text evidence="7">Involved in nitrate transport, but does not seem to be able to mediate transport by its own. Acts as a dual component transporter with NAR2.1. Imports nitrate with high affinity when expressed with NAR2.1 in a heterologous system (Xenopus oocytes).</text>
</comment>
<evidence type="ECO:0000256" key="5">
    <source>
        <dbReference type="ARBA" id="ARBA00023063"/>
    </source>
</evidence>
<evidence type="ECO:0000256" key="1">
    <source>
        <dbReference type="ARBA" id="ARBA00004127"/>
    </source>
</evidence>
<comment type="similarity">
    <text evidence="2">Belongs to the major facilitator superfamily. Nitrate/nitrite porter (TC 2.A.1.8) family.</text>
</comment>
<dbReference type="EnsemblPlants" id="EMT10649">
    <property type="protein sequence ID" value="EMT10649"/>
    <property type="gene ID" value="F775_13785"/>
</dbReference>
<dbReference type="SUPFAM" id="SSF103473">
    <property type="entry name" value="MFS general substrate transporter"/>
    <property type="match status" value="1"/>
</dbReference>
<dbReference type="AlphaFoldDB" id="M8BUZ9"/>
<dbReference type="FunFam" id="1.20.1250.20:FF:000048">
    <property type="entry name" value="High affinity nitrate transporter"/>
    <property type="match status" value="1"/>
</dbReference>
<sequence>MEVEASGHGDAAASKFTLPVDSEHKAKSFRLFSFANPHMRTFHLSWISFFTCFVSTFAAAPLVPIIRDNLNLAKADIGNAGVASVSGSIFSRLAMGAICDLLGPRYGCAFLVMLSAPTVFCMAVIDDASGYIAVRFLIGFSLATFVSCQYWMSTMFNSKIIGTVNGLAAGWGNMGGGATQLIMPLVFHAIQKCGATPFVAWRIAYFVPGMMHIVMGLLVLTMGQDLPDGNLASLQKKGDMAKDKFSKVLWGAVTNYRTWIFVLLYGYCMGVELTTDNVIAEYYYDHFHLDLRAAGTIAACFGMANIVARPMGGYLSDLGARYFGMRARLWNIWILQTAGGAFCIWLGRASALPASVTAMVLFSICAQAACGAVFGVAPFVSRRSLGIISGLTGAGGNVGAGLTQLLFFTSSQYSTGRGLEYMGIMIMACTLPVALVHFPQWGSMFFPASTDATEEEYYASEWSEEEKSKGLHIAGQKFAENSRSERGRRNVILATSATPPNNTPQHPGNRSLGSKVISQVYWKPGDSHFWSGLMATKKYVFCYGSFSIKDSSKIRFWEDKWLGNATLREQYPALYNIVRHKGDTIATVMKSFPPNVTFRRNLIGPRLHSWNILLQRLSMVQLSHGSVVFRWNLHENGQFSVESMYRALNQSDVPVDNNNKIWKMKIPPKNKIFAWLSTDVPGLFVYGPFYNAWRIETCLRRGRV</sequence>
<keyword evidence="5" id="KW-0534">Nitrate assimilation</keyword>
<name>M8BUZ9_AEGTA</name>
<evidence type="ECO:0000256" key="3">
    <source>
        <dbReference type="ARBA" id="ARBA00022692"/>
    </source>
</evidence>
<dbReference type="GO" id="GO:0015112">
    <property type="term" value="F:nitrate transmembrane transporter activity"/>
    <property type="evidence" value="ECO:0007669"/>
    <property type="project" value="InterPro"/>
</dbReference>
<dbReference type="CDD" id="cd17341">
    <property type="entry name" value="MFS_NRT2_like"/>
    <property type="match status" value="1"/>
</dbReference>
<evidence type="ECO:0000256" key="7">
    <source>
        <dbReference type="ARBA" id="ARBA00054186"/>
    </source>
</evidence>
<reference evidence="8" key="1">
    <citation type="submission" date="2015-06" db="UniProtKB">
        <authorList>
            <consortium name="EnsemblPlants"/>
        </authorList>
    </citation>
    <scope>IDENTIFICATION</scope>
</reference>
<accession>M8BUZ9</accession>
<dbReference type="PANTHER" id="PTHR23515">
    <property type="entry name" value="HIGH-AFFINITY NITRATE TRANSPORTER 2.3"/>
    <property type="match status" value="1"/>
</dbReference>
<evidence type="ECO:0000313" key="8">
    <source>
        <dbReference type="EnsemblPlants" id="EMT10649"/>
    </source>
</evidence>
<dbReference type="InterPro" id="IPR036259">
    <property type="entry name" value="MFS_trans_sf"/>
</dbReference>